<evidence type="ECO:0000256" key="3">
    <source>
        <dbReference type="ARBA" id="ARBA00022475"/>
    </source>
</evidence>
<keyword evidence="4 11" id="KW-0812">Transmembrane</keyword>
<keyword evidence="7" id="KW-0406">Ion transport</keyword>
<feature type="compositionally biased region" description="Basic and acidic residues" evidence="10">
    <location>
        <begin position="103"/>
        <end position="112"/>
    </location>
</feature>
<dbReference type="PANTHER" id="PTHR10110">
    <property type="entry name" value="SODIUM/HYDROGEN EXCHANGER"/>
    <property type="match status" value="1"/>
</dbReference>
<name>A0ABQ3VQ20_9CHLR</name>
<keyword evidence="2" id="KW-0813">Transport</keyword>
<comment type="subcellular location">
    <subcellularLocation>
        <location evidence="1">Cell membrane</location>
        <topology evidence="1">Multi-pass membrane protein</topology>
    </subcellularLocation>
</comment>
<evidence type="ECO:0000256" key="8">
    <source>
        <dbReference type="ARBA" id="ARBA00023136"/>
    </source>
</evidence>
<dbReference type="Pfam" id="PF00999">
    <property type="entry name" value="Na_H_Exchanger"/>
    <property type="match status" value="1"/>
</dbReference>
<keyword evidence="3" id="KW-1003">Cell membrane</keyword>
<keyword evidence="6" id="KW-0915">Sodium</keyword>
<keyword evidence="9" id="KW-0739">Sodium transport</keyword>
<evidence type="ECO:0000256" key="11">
    <source>
        <dbReference type="SAM" id="Phobius"/>
    </source>
</evidence>
<comment type="caution">
    <text evidence="13">The sequence shown here is derived from an EMBL/GenBank/DDBJ whole genome shotgun (WGS) entry which is preliminary data.</text>
</comment>
<feature type="transmembrane region" description="Helical" evidence="11">
    <location>
        <begin position="29"/>
        <end position="48"/>
    </location>
</feature>
<sequence length="112" mass="12622">MVFVIAVHSWIPSSRSKTGKERLPRPWRFILFWSGLRGALSLALALAIPLDVPFRDVIPISTYSVVFFTLLVQGLSIRWILNKALSSSHPSRKQQPSAPSEEENQKEHIISA</sequence>
<dbReference type="InterPro" id="IPR018422">
    <property type="entry name" value="Cation/H_exchanger_CPA1"/>
</dbReference>
<gene>
    <name evidence="13" type="ORF">KSZ_57040</name>
</gene>
<feature type="domain" description="Cation/H+ exchanger transmembrane" evidence="12">
    <location>
        <begin position="16"/>
        <end position="83"/>
    </location>
</feature>
<feature type="region of interest" description="Disordered" evidence="10">
    <location>
        <begin position="87"/>
        <end position="112"/>
    </location>
</feature>
<evidence type="ECO:0000259" key="12">
    <source>
        <dbReference type="Pfam" id="PF00999"/>
    </source>
</evidence>
<dbReference type="Proteomes" id="UP000635565">
    <property type="component" value="Unassembled WGS sequence"/>
</dbReference>
<keyword evidence="8 11" id="KW-0472">Membrane</keyword>
<proteinExistence type="predicted"/>
<evidence type="ECO:0000256" key="6">
    <source>
        <dbReference type="ARBA" id="ARBA00023053"/>
    </source>
</evidence>
<feature type="compositionally biased region" description="Polar residues" evidence="10">
    <location>
        <begin position="87"/>
        <end position="98"/>
    </location>
</feature>
<dbReference type="EMBL" id="BNJJ01000018">
    <property type="protein sequence ID" value="GHO87698.1"/>
    <property type="molecule type" value="Genomic_DNA"/>
</dbReference>
<reference evidence="13 14" key="1">
    <citation type="journal article" date="2021" name="Int. J. Syst. Evol. Microbiol.">
        <title>Reticulibacter mediterranei gen. nov., sp. nov., within the new family Reticulibacteraceae fam. nov., and Ktedonospora formicarum gen. nov., sp. nov., Ktedonobacter robiniae sp. nov., Dictyobacter formicarum sp. nov. and Dictyobacter arantiisoli sp. nov., belonging to the class Ktedonobacteria.</title>
        <authorList>
            <person name="Yabe S."/>
            <person name="Zheng Y."/>
            <person name="Wang C.M."/>
            <person name="Sakai Y."/>
            <person name="Abe K."/>
            <person name="Yokota A."/>
            <person name="Donadio S."/>
            <person name="Cavaletti L."/>
            <person name="Monciardini P."/>
        </authorList>
    </citation>
    <scope>NUCLEOTIDE SEQUENCE [LARGE SCALE GENOMIC DNA]</scope>
    <source>
        <strain evidence="13 14">SOSP1-9</strain>
    </source>
</reference>
<dbReference type="PANTHER" id="PTHR10110:SF86">
    <property type="entry name" value="SODIUM_HYDROGEN EXCHANGER 7"/>
    <property type="match status" value="1"/>
</dbReference>
<keyword evidence="5 11" id="KW-1133">Transmembrane helix</keyword>
<protein>
    <recommendedName>
        <fullName evidence="12">Cation/H+ exchanger transmembrane domain-containing protein</fullName>
    </recommendedName>
</protein>
<keyword evidence="14" id="KW-1185">Reference proteome</keyword>
<accession>A0ABQ3VQ20</accession>
<organism evidence="13 14">
    <name type="scientific">Dictyobacter formicarum</name>
    <dbReference type="NCBI Taxonomy" id="2778368"/>
    <lineage>
        <taxon>Bacteria</taxon>
        <taxon>Bacillati</taxon>
        <taxon>Chloroflexota</taxon>
        <taxon>Ktedonobacteria</taxon>
        <taxon>Ktedonobacterales</taxon>
        <taxon>Dictyobacteraceae</taxon>
        <taxon>Dictyobacter</taxon>
    </lineage>
</organism>
<evidence type="ECO:0000256" key="4">
    <source>
        <dbReference type="ARBA" id="ARBA00022692"/>
    </source>
</evidence>
<evidence type="ECO:0000256" key="1">
    <source>
        <dbReference type="ARBA" id="ARBA00004651"/>
    </source>
</evidence>
<evidence type="ECO:0000256" key="9">
    <source>
        <dbReference type="ARBA" id="ARBA00023201"/>
    </source>
</evidence>
<evidence type="ECO:0000313" key="14">
    <source>
        <dbReference type="Proteomes" id="UP000635565"/>
    </source>
</evidence>
<evidence type="ECO:0000256" key="2">
    <source>
        <dbReference type="ARBA" id="ARBA00022448"/>
    </source>
</evidence>
<evidence type="ECO:0000313" key="13">
    <source>
        <dbReference type="EMBL" id="GHO87698.1"/>
    </source>
</evidence>
<evidence type="ECO:0000256" key="5">
    <source>
        <dbReference type="ARBA" id="ARBA00022989"/>
    </source>
</evidence>
<dbReference type="InterPro" id="IPR006153">
    <property type="entry name" value="Cation/H_exchanger_TM"/>
</dbReference>
<evidence type="ECO:0000256" key="7">
    <source>
        <dbReference type="ARBA" id="ARBA00023065"/>
    </source>
</evidence>
<feature type="transmembrane region" description="Helical" evidence="11">
    <location>
        <begin position="60"/>
        <end position="81"/>
    </location>
</feature>
<evidence type="ECO:0000256" key="10">
    <source>
        <dbReference type="SAM" id="MobiDB-lite"/>
    </source>
</evidence>